<keyword evidence="6" id="KW-0812">Transmembrane</keyword>
<dbReference type="InterPro" id="IPR029044">
    <property type="entry name" value="Nucleotide-diphossugar_trans"/>
</dbReference>
<dbReference type="SUPFAM" id="SSF53448">
    <property type="entry name" value="Nucleotide-diphospho-sugar transferases"/>
    <property type="match status" value="1"/>
</dbReference>
<dbReference type="PANTHER" id="PTHR43179:SF7">
    <property type="entry name" value="RHAMNOSYLTRANSFERASE WBBL"/>
    <property type="match status" value="1"/>
</dbReference>
<dbReference type="Gene3D" id="3.90.550.10">
    <property type="entry name" value="Spore Coat Polysaccharide Biosynthesis Protein SpsA, Chain A"/>
    <property type="match status" value="1"/>
</dbReference>
<evidence type="ECO:0000256" key="9">
    <source>
        <dbReference type="SAM" id="MobiDB-lite"/>
    </source>
</evidence>
<keyword evidence="5 10" id="KW-0808">Transferase</keyword>
<reference evidence="11" key="1">
    <citation type="submission" date="2015-11" db="EMBL/GenBank/DDBJ databases">
        <authorList>
            <person name="Varghese N."/>
        </authorList>
    </citation>
    <scope>NUCLEOTIDE SEQUENCE [LARGE SCALE GENOMIC DNA]</scope>
    <source>
        <strain evidence="11">DSM 45899</strain>
    </source>
</reference>
<accession>A0A0S4QTB4</accession>
<keyword evidence="7" id="KW-1133">Transmembrane helix</keyword>
<sequence>MSDNDAVPAAETEPVEPTAPSAPADAAAAADVAADAATSAAAPSTRPVAPGWSFELSLVSFHSRGQLEQMFETLPPDLPVVVTDNAKGVDKVDELVALRPNGRYIDSGGGKGFAKASNMGMRSSAYEYVVLGNPDSRPTVEIMQALVDDLERDPELVVSAATMQGTDGRPELGNGGWEPTPRRVLMHVLGAHKIAPSSALFARPKPNRPMSPEWLTGACMAVRRKAFLELGGFDETFYVYNEDMALGRAIREAGLRQQLRTDLFVPHGAGGSGAGKTWMLQMRGASMVRYLRKHNAPARVNVMRSMLVAGYAGRTALSRARGHKATADEHAAYIKGLLVGPPPR</sequence>
<evidence type="ECO:0000313" key="10">
    <source>
        <dbReference type="EMBL" id="CUU58739.1"/>
    </source>
</evidence>
<organism evidence="10 11">
    <name type="scientific">Parafrankia irregularis</name>
    <dbReference type="NCBI Taxonomy" id="795642"/>
    <lineage>
        <taxon>Bacteria</taxon>
        <taxon>Bacillati</taxon>
        <taxon>Actinomycetota</taxon>
        <taxon>Actinomycetes</taxon>
        <taxon>Frankiales</taxon>
        <taxon>Frankiaceae</taxon>
        <taxon>Parafrankia</taxon>
    </lineage>
</organism>
<evidence type="ECO:0000256" key="5">
    <source>
        <dbReference type="ARBA" id="ARBA00022679"/>
    </source>
</evidence>
<dbReference type="GO" id="GO:0016757">
    <property type="term" value="F:glycosyltransferase activity"/>
    <property type="evidence" value="ECO:0007669"/>
    <property type="project" value="UniProtKB-KW"/>
</dbReference>
<comment type="subcellular location">
    <subcellularLocation>
        <location evidence="1">Membrane</location>
        <topology evidence="1">Multi-pass membrane protein</topology>
    </subcellularLocation>
</comment>
<dbReference type="EMBL" id="FAOZ01000021">
    <property type="protein sequence ID" value="CUU58739.1"/>
    <property type="molecule type" value="Genomic_DNA"/>
</dbReference>
<dbReference type="PANTHER" id="PTHR43179">
    <property type="entry name" value="RHAMNOSYLTRANSFERASE WBBL"/>
    <property type="match status" value="1"/>
</dbReference>
<name>A0A0S4QTB4_9ACTN</name>
<keyword evidence="8" id="KW-0472">Membrane</keyword>
<dbReference type="InterPro" id="IPR025993">
    <property type="entry name" value="Ceramide_glucosylTrfase"/>
</dbReference>
<dbReference type="GO" id="GO:0016020">
    <property type="term" value="C:membrane"/>
    <property type="evidence" value="ECO:0007669"/>
    <property type="project" value="UniProtKB-SubCell"/>
</dbReference>
<evidence type="ECO:0000256" key="4">
    <source>
        <dbReference type="ARBA" id="ARBA00022676"/>
    </source>
</evidence>
<feature type="region of interest" description="Disordered" evidence="9">
    <location>
        <begin position="1"/>
        <end position="24"/>
    </location>
</feature>
<evidence type="ECO:0000256" key="3">
    <source>
        <dbReference type="ARBA" id="ARBA00004991"/>
    </source>
</evidence>
<dbReference type="Pfam" id="PF13506">
    <property type="entry name" value="Glyco_transf_21"/>
    <property type="match status" value="1"/>
</dbReference>
<gene>
    <name evidence="10" type="ORF">Ga0074812_121116</name>
</gene>
<dbReference type="AlphaFoldDB" id="A0A0S4QTB4"/>
<dbReference type="Proteomes" id="UP000198802">
    <property type="component" value="Unassembled WGS sequence"/>
</dbReference>
<keyword evidence="11" id="KW-1185">Reference proteome</keyword>
<comment type="pathway">
    <text evidence="3">Sphingolipid metabolism.</text>
</comment>
<protein>
    <submittedName>
        <fullName evidence="10">Glycosyltransferase, GT2 family</fullName>
    </submittedName>
</protein>
<keyword evidence="4" id="KW-0328">Glycosyltransferase</keyword>
<evidence type="ECO:0000256" key="2">
    <source>
        <dbReference type="ARBA" id="ARBA00004760"/>
    </source>
</evidence>
<evidence type="ECO:0000256" key="1">
    <source>
        <dbReference type="ARBA" id="ARBA00004141"/>
    </source>
</evidence>
<proteinExistence type="predicted"/>
<evidence type="ECO:0000256" key="8">
    <source>
        <dbReference type="ARBA" id="ARBA00023136"/>
    </source>
</evidence>
<evidence type="ECO:0000256" key="6">
    <source>
        <dbReference type="ARBA" id="ARBA00022692"/>
    </source>
</evidence>
<comment type="pathway">
    <text evidence="2">Lipid metabolism; sphingolipid metabolism.</text>
</comment>
<evidence type="ECO:0000313" key="11">
    <source>
        <dbReference type="Proteomes" id="UP000198802"/>
    </source>
</evidence>
<evidence type="ECO:0000256" key="7">
    <source>
        <dbReference type="ARBA" id="ARBA00022989"/>
    </source>
</evidence>